<feature type="region of interest" description="Disordered" evidence="1">
    <location>
        <begin position="67"/>
        <end position="94"/>
    </location>
</feature>
<accession>A0A2P5CDV8</accession>
<dbReference type="AlphaFoldDB" id="A0A2P5CDV8"/>
<protein>
    <submittedName>
        <fullName evidence="2">Uncharacterized protein</fullName>
    </submittedName>
</protein>
<proteinExistence type="predicted"/>
<evidence type="ECO:0000313" key="3">
    <source>
        <dbReference type="Proteomes" id="UP000237105"/>
    </source>
</evidence>
<comment type="caution">
    <text evidence="2">The sequence shown here is derived from an EMBL/GenBank/DDBJ whole genome shotgun (WGS) entry which is preliminary data.</text>
</comment>
<evidence type="ECO:0000256" key="1">
    <source>
        <dbReference type="SAM" id="MobiDB-lite"/>
    </source>
</evidence>
<evidence type="ECO:0000313" key="2">
    <source>
        <dbReference type="EMBL" id="PON59240.1"/>
    </source>
</evidence>
<name>A0A2P5CDV8_PARAD</name>
<dbReference type="EMBL" id="JXTB01000141">
    <property type="protein sequence ID" value="PON59240.1"/>
    <property type="molecule type" value="Genomic_DNA"/>
</dbReference>
<organism evidence="2 3">
    <name type="scientific">Parasponia andersonii</name>
    <name type="common">Sponia andersonii</name>
    <dbReference type="NCBI Taxonomy" id="3476"/>
    <lineage>
        <taxon>Eukaryota</taxon>
        <taxon>Viridiplantae</taxon>
        <taxon>Streptophyta</taxon>
        <taxon>Embryophyta</taxon>
        <taxon>Tracheophyta</taxon>
        <taxon>Spermatophyta</taxon>
        <taxon>Magnoliopsida</taxon>
        <taxon>eudicotyledons</taxon>
        <taxon>Gunneridae</taxon>
        <taxon>Pentapetalae</taxon>
        <taxon>rosids</taxon>
        <taxon>fabids</taxon>
        <taxon>Rosales</taxon>
        <taxon>Cannabaceae</taxon>
        <taxon>Parasponia</taxon>
    </lineage>
</organism>
<sequence>GSQDFITINETQITLDSRRLEDEELVINRMRFKHELKTLSTQPHSFRSPTSSDFRANSVIYSMPATYTYPHQSSSDNGEKEHRVQKEKKGKAESYSSKIHLIYLVFYN</sequence>
<gene>
    <name evidence="2" type="ORF">PanWU01x14_159890</name>
</gene>
<keyword evidence="3" id="KW-1185">Reference proteome</keyword>
<feature type="non-terminal residue" evidence="2">
    <location>
        <position position="1"/>
    </location>
</feature>
<reference evidence="3" key="1">
    <citation type="submission" date="2016-06" db="EMBL/GenBank/DDBJ databases">
        <title>Parallel loss of symbiosis genes in relatives of nitrogen-fixing non-legume Parasponia.</title>
        <authorList>
            <person name="Van Velzen R."/>
            <person name="Holmer R."/>
            <person name="Bu F."/>
            <person name="Rutten L."/>
            <person name="Van Zeijl A."/>
            <person name="Liu W."/>
            <person name="Santuari L."/>
            <person name="Cao Q."/>
            <person name="Sharma T."/>
            <person name="Shen D."/>
            <person name="Roswanjaya Y."/>
            <person name="Wardhani T."/>
            <person name="Kalhor M.S."/>
            <person name="Jansen J."/>
            <person name="Van den Hoogen J."/>
            <person name="Gungor B."/>
            <person name="Hartog M."/>
            <person name="Hontelez J."/>
            <person name="Verver J."/>
            <person name="Yang W.-C."/>
            <person name="Schijlen E."/>
            <person name="Repin R."/>
            <person name="Schilthuizen M."/>
            <person name="Schranz E."/>
            <person name="Heidstra R."/>
            <person name="Miyata K."/>
            <person name="Fedorova E."/>
            <person name="Kohlen W."/>
            <person name="Bisseling T."/>
            <person name="Smit S."/>
            <person name="Geurts R."/>
        </authorList>
    </citation>
    <scope>NUCLEOTIDE SEQUENCE [LARGE SCALE GENOMIC DNA]</scope>
    <source>
        <strain evidence="3">cv. WU1-14</strain>
    </source>
</reference>
<dbReference type="Proteomes" id="UP000237105">
    <property type="component" value="Unassembled WGS sequence"/>
</dbReference>